<keyword evidence="3 6" id="KW-1133">Transmembrane helix</keyword>
<dbReference type="InterPro" id="IPR050307">
    <property type="entry name" value="Sterol_Desaturase_Related"/>
</dbReference>
<feature type="compositionally biased region" description="Low complexity" evidence="5">
    <location>
        <begin position="130"/>
        <end position="146"/>
    </location>
</feature>
<dbReference type="STRING" id="6832.A0A553PGI1"/>
<evidence type="ECO:0000256" key="4">
    <source>
        <dbReference type="ARBA" id="ARBA00023136"/>
    </source>
</evidence>
<dbReference type="Proteomes" id="UP000318571">
    <property type="component" value="Chromosome 5"/>
</dbReference>
<dbReference type="OMA" id="SACLACW"/>
<sequence>MAKTRQAKSPHGVTQEHATATSPIRNRRAPTGGSPFSDGNRNANEDDHTQALLPQEVLQGGDPDTPSNEAKRTRIQLQELSIKYPDYMGQSMVSFLVFLMAATMRADWILFMTCFWKSLDVADLDGVSNPSSPSSSILNTSTNSASQHQRMDLVSSSESGNSTWNAEIKEMLSMRLVNLEYFMIPSFLVSYLFFFGIGGFLHFWYYVKQRENAKEWKCQPNHWLSPKLELHEITVGFFSLNIGAFISACLACWVMNDGYSTLYFNISDYGYLWFLLQWPAIFIMQDYLTYWIHRIYHMPFLYKHFHKLHHTYKHPTAFSVTAIHPFEFVSIQCIYISPIFTFPVHWVPYTFILLYTYYHGIIDHSGINFKRHWWQPWQPDCIFHDNHHQYFHVNFGFNIRFWDKFHGTHRRKDRVYTEDIFWGTGKEMDKLSPQEIQADLAERNAENPLAYHDNKMAFRLSQSELQNFVMSSNDKK</sequence>
<dbReference type="OrthoDB" id="408954at2759"/>
<evidence type="ECO:0000313" key="9">
    <source>
        <dbReference type="Proteomes" id="UP000318571"/>
    </source>
</evidence>
<evidence type="ECO:0000256" key="1">
    <source>
        <dbReference type="ARBA" id="ARBA00004370"/>
    </source>
</evidence>
<feature type="transmembrane region" description="Helical" evidence="6">
    <location>
        <begin position="92"/>
        <end position="111"/>
    </location>
</feature>
<name>A0A553PGI1_TIGCA</name>
<evidence type="ECO:0000259" key="7">
    <source>
        <dbReference type="Pfam" id="PF04116"/>
    </source>
</evidence>
<feature type="region of interest" description="Disordered" evidence="5">
    <location>
        <begin position="1"/>
        <end position="46"/>
    </location>
</feature>
<gene>
    <name evidence="8" type="ORF">TCAL_14769</name>
</gene>
<protein>
    <recommendedName>
        <fullName evidence="7">Fatty acid hydroxylase domain-containing protein</fullName>
    </recommendedName>
</protein>
<feature type="transmembrane region" description="Helical" evidence="6">
    <location>
        <begin position="181"/>
        <end position="207"/>
    </location>
</feature>
<reference evidence="8 9" key="1">
    <citation type="journal article" date="2018" name="Nat. Ecol. Evol.">
        <title>Genomic signatures of mitonuclear coevolution across populations of Tigriopus californicus.</title>
        <authorList>
            <person name="Barreto F.S."/>
            <person name="Watson E.T."/>
            <person name="Lima T.G."/>
            <person name="Willett C.S."/>
            <person name="Edmands S."/>
            <person name="Li W."/>
            <person name="Burton R.S."/>
        </authorList>
    </citation>
    <scope>NUCLEOTIDE SEQUENCE [LARGE SCALE GENOMIC DNA]</scope>
    <source>
        <strain evidence="8 9">San Diego</strain>
    </source>
</reference>
<feature type="domain" description="Fatty acid hydroxylase" evidence="7">
    <location>
        <begin position="279"/>
        <end position="408"/>
    </location>
</feature>
<keyword evidence="2 6" id="KW-0812">Transmembrane</keyword>
<comment type="caution">
    <text evidence="8">The sequence shown here is derived from an EMBL/GenBank/DDBJ whole genome shotgun (WGS) entry which is preliminary data.</text>
</comment>
<feature type="transmembrane region" description="Helical" evidence="6">
    <location>
        <begin position="233"/>
        <end position="256"/>
    </location>
</feature>
<feature type="transmembrane region" description="Helical" evidence="6">
    <location>
        <begin position="271"/>
        <end position="292"/>
    </location>
</feature>
<comment type="subcellular location">
    <subcellularLocation>
        <location evidence="1">Membrane</location>
    </subcellularLocation>
</comment>
<keyword evidence="9" id="KW-1185">Reference proteome</keyword>
<evidence type="ECO:0000256" key="6">
    <source>
        <dbReference type="SAM" id="Phobius"/>
    </source>
</evidence>
<evidence type="ECO:0000256" key="3">
    <source>
        <dbReference type="ARBA" id="ARBA00022989"/>
    </source>
</evidence>
<accession>A0A553PGI1</accession>
<dbReference type="GO" id="GO:0016491">
    <property type="term" value="F:oxidoreductase activity"/>
    <property type="evidence" value="ECO:0007669"/>
    <property type="project" value="InterPro"/>
</dbReference>
<dbReference type="PANTHER" id="PTHR11863">
    <property type="entry name" value="STEROL DESATURASE"/>
    <property type="match status" value="1"/>
</dbReference>
<keyword evidence="4 6" id="KW-0472">Membrane</keyword>
<dbReference type="InterPro" id="IPR006694">
    <property type="entry name" value="Fatty_acid_hydroxylase"/>
</dbReference>
<dbReference type="Pfam" id="PF04116">
    <property type="entry name" value="FA_hydroxylase"/>
    <property type="match status" value="1"/>
</dbReference>
<feature type="region of interest" description="Disordered" evidence="5">
    <location>
        <begin position="130"/>
        <end position="160"/>
    </location>
</feature>
<dbReference type="GO" id="GO:0008610">
    <property type="term" value="P:lipid biosynthetic process"/>
    <property type="evidence" value="ECO:0007669"/>
    <property type="project" value="InterPro"/>
</dbReference>
<proteinExistence type="predicted"/>
<dbReference type="EMBL" id="VCGU01000004">
    <property type="protein sequence ID" value="TRY76780.1"/>
    <property type="molecule type" value="Genomic_DNA"/>
</dbReference>
<dbReference type="GO" id="GO:0016020">
    <property type="term" value="C:membrane"/>
    <property type="evidence" value="ECO:0007669"/>
    <property type="project" value="UniProtKB-SubCell"/>
</dbReference>
<dbReference type="GO" id="GO:0005506">
    <property type="term" value="F:iron ion binding"/>
    <property type="evidence" value="ECO:0007669"/>
    <property type="project" value="InterPro"/>
</dbReference>
<evidence type="ECO:0000256" key="5">
    <source>
        <dbReference type="SAM" id="MobiDB-lite"/>
    </source>
</evidence>
<organism evidence="8 9">
    <name type="scientific">Tigriopus californicus</name>
    <name type="common">Marine copepod</name>
    <dbReference type="NCBI Taxonomy" id="6832"/>
    <lineage>
        <taxon>Eukaryota</taxon>
        <taxon>Metazoa</taxon>
        <taxon>Ecdysozoa</taxon>
        <taxon>Arthropoda</taxon>
        <taxon>Crustacea</taxon>
        <taxon>Multicrustacea</taxon>
        <taxon>Hexanauplia</taxon>
        <taxon>Copepoda</taxon>
        <taxon>Harpacticoida</taxon>
        <taxon>Harpacticidae</taxon>
        <taxon>Tigriopus</taxon>
    </lineage>
</organism>
<evidence type="ECO:0000313" key="8">
    <source>
        <dbReference type="EMBL" id="TRY76780.1"/>
    </source>
</evidence>
<evidence type="ECO:0000256" key="2">
    <source>
        <dbReference type="ARBA" id="ARBA00022692"/>
    </source>
</evidence>
<dbReference type="AlphaFoldDB" id="A0A553PGI1"/>